<feature type="domain" description="RING-type" evidence="6">
    <location>
        <begin position="5"/>
        <end position="45"/>
    </location>
</feature>
<dbReference type="EMBL" id="CAJVQB010010627">
    <property type="protein sequence ID" value="CAG8741520.1"/>
    <property type="molecule type" value="Genomic_DNA"/>
</dbReference>
<evidence type="ECO:0000259" key="6">
    <source>
        <dbReference type="PROSITE" id="PS50089"/>
    </source>
</evidence>
<dbReference type="SUPFAM" id="SSF57850">
    <property type="entry name" value="RING/U-box"/>
    <property type="match status" value="1"/>
</dbReference>
<dbReference type="PANTHER" id="PTHR22938">
    <property type="entry name" value="ZINC FINGER PROTEIN 598"/>
    <property type="match status" value="1"/>
</dbReference>
<evidence type="ECO:0000256" key="1">
    <source>
        <dbReference type="ARBA" id="ARBA00022723"/>
    </source>
</evidence>
<evidence type="ECO:0000256" key="5">
    <source>
        <dbReference type="SAM" id="Phobius"/>
    </source>
</evidence>
<dbReference type="PROSITE" id="PS50089">
    <property type="entry name" value="ZF_RING_2"/>
    <property type="match status" value="1"/>
</dbReference>
<dbReference type="InterPro" id="IPR001841">
    <property type="entry name" value="Znf_RING"/>
</dbReference>
<keyword evidence="8" id="KW-1185">Reference proteome</keyword>
<evidence type="ECO:0000256" key="4">
    <source>
        <dbReference type="PROSITE-ProRule" id="PRU00175"/>
    </source>
</evidence>
<keyword evidence="1" id="KW-0479">Metal-binding</keyword>
<feature type="transmembrane region" description="Helical" evidence="5">
    <location>
        <begin position="182"/>
        <end position="200"/>
    </location>
</feature>
<dbReference type="InterPro" id="IPR013087">
    <property type="entry name" value="Znf_C2H2_type"/>
</dbReference>
<evidence type="ECO:0000256" key="3">
    <source>
        <dbReference type="ARBA" id="ARBA00022833"/>
    </source>
</evidence>
<dbReference type="SMART" id="SM00184">
    <property type="entry name" value="RING"/>
    <property type="match status" value="1"/>
</dbReference>
<keyword evidence="5" id="KW-0812">Transmembrane</keyword>
<evidence type="ECO:0000313" key="7">
    <source>
        <dbReference type="EMBL" id="CAG8741520.1"/>
    </source>
</evidence>
<evidence type="ECO:0000256" key="2">
    <source>
        <dbReference type="ARBA" id="ARBA00022771"/>
    </source>
</evidence>
<accession>A0ABN7V7T4</accession>
<keyword evidence="5" id="KW-1133">Transmembrane helix</keyword>
<sequence length="298" mass="34769">MVDYCSICTEHISVYAVSQCNHRICYLCALRSRVLFKTNTCPYCRAQQNKIIFTHDSNTSFSTLLSSKDWNIIPDFQILCEDESIYQTVTNTIKLRCPLKSCKVTCDGSWHELSHHVRYRKIFSWEHQLFTKEGLKKHYRNGDGKDSNFRGHPSCVECNVTLYDLIEFREHYLMHHKNEKDVPFIIICTLSLLLSLLRMFTLPSSSNKYFASTLQLLDTYVSPLFTSILQLDLDENSQLESALHSIFISIYSIGIRVAFVIAYLTMNTQKIIESLLFFNFMNFNIHVIQKINLIRNIL</sequence>
<dbReference type="InterPro" id="IPR044288">
    <property type="entry name" value="ZNF598/HEL2"/>
</dbReference>
<evidence type="ECO:0000313" key="8">
    <source>
        <dbReference type="Proteomes" id="UP000789901"/>
    </source>
</evidence>
<dbReference type="PROSITE" id="PS00518">
    <property type="entry name" value="ZF_RING_1"/>
    <property type="match status" value="1"/>
</dbReference>
<dbReference type="InterPro" id="IPR017907">
    <property type="entry name" value="Znf_RING_CS"/>
</dbReference>
<dbReference type="Gene3D" id="3.30.40.10">
    <property type="entry name" value="Zinc/RING finger domain, C3HC4 (zinc finger)"/>
    <property type="match status" value="1"/>
</dbReference>
<feature type="transmembrane region" description="Helical" evidence="5">
    <location>
        <begin position="242"/>
        <end position="264"/>
    </location>
</feature>
<protein>
    <submittedName>
        <fullName evidence="7">28441_t:CDS:1</fullName>
    </submittedName>
</protein>
<keyword evidence="5" id="KW-0472">Membrane</keyword>
<dbReference type="PROSITE" id="PS00028">
    <property type="entry name" value="ZINC_FINGER_C2H2_1"/>
    <property type="match status" value="1"/>
</dbReference>
<keyword evidence="3" id="KW-0862">Zinc</keyword>
<comment type="caution">
    <text evidence="7">The sequence shown here is derived from an EMBL/GenBank/DDBJ whole genome shotgun (WGS) entry which is preliminary data.</text>
</comment>
<dbReference type="InterPro" id="IPR013083">
    <property type="entry name" value="Znf_RING/FYVE/PHD"/>
</dbReference>
<dbReference type="Pfam" id="PF25447">
    <property type="entry name" value="RING_ZNF598"/>
    <property type="match status" value="1"/>
</dbReference>
<keyword evidence="2 4" id="KW-0863">Zinc-finger</keyword>
<reference evidence="7 8" key="1">
    <citation type="submission" date="2021-06" db="EMBL/GenBank/DDBJ databases">
        <authorList>
            <person name="Kallberg Y."/>
            <person name="Tangrot J."/>
            <person name="Rosling A."/>
        </authorList>
    </citation>
    <scope>NUCLEOTIDE SEQUENCE [LARGE SCALE GENOMIC DNA]</scope>
    <source>
        <strain evidence="7 8">120-4 pot B 10/14</strain>
    </source>
</reference>
<dbReference type="Proteomes" id="UP000789901">
    <property type="component" value="Unassembled WGS sequence"/>
</dbReference>
<name>A0ABN7V7T4_GIGMA</name>
<dbReference type="PANTHER" id="PTHR22938:SF0">
    <property type="entry name" value="E3 UBIQUITIN-PROTEIN LIGASE ZNF598"/>
    <property type="match status" value="1"/>
</dbReference>
<gene>
    <name evidence="7" type="ORF">GMARGA_LOCUS15429</name>
</gene>
<proteinExistence type="predicted"/>
<feature type="non-terminal residue" evidence="7">
    <location>
        <position position="298"/>
    </location>
</feature>
<feature type="non-terminal residue" evidence="7">
    <location>
        <position position="1"/>
    </location>
</feature>
<organism evidence="7 8">
    <name type="scientific">Gigaspora margarita</name>
    <dbReference type="NCBI Taxonomy" id="4874"/>
    <lineage>
        <taxon>Eukaryota</taxon>
        <taxon>Fungi</taxon>
        <taxon>Fungi incertae sedis</taxon>
        <taxon>Mucoromycota</taxon>
        <taxon>Glomeromycotina</taxon>
        <taxon>Glomeromycetes</taxon>
        <taxon>Diversisporales</taxon>
        <taxon>Gigasporaceae</taxon>
        <taxon>Gigaspora</taxon>
    </lineage>
</organism>